<evidence type="ECO:0000313" key="2">
    <source>
        <dbReference type="WBParaSite" id="jg24596"/>
    </source>
</evidence>
<dbReference type="Proteomes" id="UP000887574">
    <property type="component" value="Unplaced"/>
</dbReference>
<keyword evidence="1" id="KW-1185">Reference proteome</keyword>
<reference evidence="2" key="1">
    <citation type="submission" date="2022-11" db="UniProtKB">
        <authorList>
            <consortium name="WormBaseParasite"/>
        </authorList>
    </citation>
    <scope>IDENTIFICATION</scope>
</reference>
<dbReference type="WBParaSite" id="jg24596">
    <property type="protein sequence ID" value="jg24596"/>
    <property type="gene ID" value="jg24596"/>
</dbReference>
<dbReference type="AlphaFoldDB" id="A0A915DX39"/>
<proteinExistence type="predicted"/>
<name>A0A915DX39_9BILA</name>
<accession>A0A915DX39</accession>
<sequence>MLIAENGQIRAENRQVKAENGQVKDYNGSLVNQLSEARDTNASLIRKNTVLQNKNDMLDAKTTDLITELTNINELLVGKDAIITSSHDQRQKSLPDYEEEEAPNSECEYEKEDDHLLPTDCIFPCAKRVYQENWKSVEPENVANFESANINSGPTALFNSEKDAFFSLVSPGIVNRVVSNTNVALRRLKRKFQGSFLAAACSDEDHLYILR</sequence>
<evidence type="ECO:0000313" key="1">
    <source>
        <dbReference type="Proteomes" id="UP000887574"/>
    </source>
</evidence>
<organism evidence="1 2">
    <name type="scientific">Ditylenchus dipsaci</name>
    <dbReference type="NCBI Taxonomy" id="166011"/>
    <lineage>
        <taxon>Eukaryota</taxon>
        <taxon>Metazoa</taxon>
        <taxon>Ecdysozoa</taxon>
        <taxon>Nematoda</taxon>
        <taxon>Chromadorea</taxon>
        <taxon>Rhabditida</taxon>
        <taxon>Tylenchina</taxon>
        <taxon>Tylenchomorpha</taxon>
        <taxon>Sphaerularioidea</taxon>
        <taxon>Anguinidae</taxon>
        <taxon>Anguininae</taxon>
        <taxon>Ditylenchus</taxon>
    </lineage>
</organism>
<protein>
    <submittedName>
        <fullName evidence="2">Uncharacterized protein</fullName>
    </submittedName>
</protein>